<proteinExistence type="predicted"/>
<evidence type="ECO:0000256" key="1">
    <source>
        <dbReference type="ARBA" id="ARBA00022679"/>
    </source>
</evidence>
<organism evidence="4">
    <name type="scientific">Vibrio chaetopteri</name>
    <dbReference type="NCBI Taxonomy" id="3016528"/>
    <lineage>
        <taxon>Bacteria</taxon>
        <taxon>Pseudomonadati</taxon>
        <taxon>Pseudomonadota</taxon>
        <taxon>Gammaproteobacteria</taxon>
        <taxon>Vibrionales</taxon>
        <taxon>Vibrionaceae</taxon>
        <taxon>Vibrio</taxon>
    </lineage>
</organism>
<evidence type="ECO:0000256" key="2">
    <source>
        <dbReference type="ARBA" id="ARBA00023315"/>
    </source>
</evidence>
<keyword evidence="2" id="KW-0012">Acyltransferase</keyword>
<dbReference type="Gene3D" id="3.40.630.30">
    <property type="match status" value="1"/>
</dbReference>
<feature type="domain" description="N-acetyltransferase" evidence="3">
    <location>
        <begin position="1"/>
        <end position="178"/>
    </location>
</feature>
<evidence type="ECO:0000259" key="3">
    <source>
        <dbReference type="PROSITE" id="PS51186"/>
    </source>
</evidence>
<dbReference type="GO" id="GO:0016747">
    <property type="term" value="F:acyltransferase activity, transferring groups other than amino-acyl groups"/>
    <property type="evidence" value="ECO:0007669"/>
    <property type="project" value="InterPro"/>
</dbReference>
<dbReference type="EMBL" id="CP115921">
    <property type="protein sequence ID" value="XCD18647.1"/>
    <property type="molecule type" value="Genomic_DNA"/>
</dbReference>
<protein>
    <submittedName>
        <fullName evidence="4">N-acetyltransferase family protein</fullName>
    </submittedName>
</protein>
<keyword evidence="1" id="KW-0808">Transferase</keyword>
<dbReference type="InterPro" id="IPR000182">
    <property type="entry name" value="GNAT_dom"/>
</dbReference>
<reference evidence="4" key="1">
    <citation type="submission" date="2023-01" db="EMBL/GenBank/DDBJ databases">
        <title>Vibrio sp. CB1-14 genome sequencing.</title>
        <authorList>
            <person name="Otstavnykh N."/>
            <person name="Isaeva M."/>
            <person name="Meleshko D."/>
        </authorList>
    </citation>
    <scope>NUCLEOTIDE SEQUENCE</scope>
    <source>
        <strain evidence="4">CB1-14</strain>
    </source>
</reference>
<dbReference type="AlphaFoldDB" id="A0AAU8BS42"/>
<sequence>MEFRVAEYADFQNVAQLHASSWQHAYKGIMRQSYLDDSVLEDKQLIWQTRLLNPPFSQHVLVAEDNSELVGFICLFGNHNVDFGTIIDNLHVTPQAQRRGVAKQLIVRAVEWAEKFYPDNGIFLEVLADNTNAIHFYESLGGNQVLKQRTESPCGKFLDEYLYTWKRPADLGEVCKIPVFNES</sequence>
<dbReference type="PANTHER" id="PTHR43877">
    <property type="entry name" value="AMINOALKYLPHOSPHONATE N-ACETYLTRANSFERASE-RELATED-RELATED"/>
    <property type="match status" value="1"/>
</dbReference>
<accession>A0AAU8BS42</accession>
<gene>
    <name evidence="4" type="ORF">PG915_17980</name>
</gene>
<dbReference type="Pfam" id="PF00583">
    <property type="entry name" value="Acetyltransf_1"/>
    <property type="match status" value="1"/>
</dbReference>
<dbReference type="KEGG" id="vck:PG915_17980"/>
<dbReference type="SUPFAM" id="SSF55729">
    <property type="entry name" value="Acyl-CoA N-acyltransferases (Nat)"/>
    <property type="match status" value="1"/>
</dbReference>
<dbReference type="PANTHER" id="PTHR43877:SF1">
    <property type="entry name" value="ACETYLTRANSFERASE"/>
    <property type="match status" value="1"/>
</dbReference>
<dbReference type="CDD" id="cd04301">
    <property type="entry name" value="NAT_SF"/>
    <property type="match status" value="1"/>
</dbReference>
<dbReference type="RefSeq" id="WP_353499793.1">
    <property type="nucleotide sequence ID" value="NZ_CP115921.1"/>
</dbReference>
<name>A0AAU8BS42_9VIBR</name>
<dbReference type="InterPro" id="IPR016181">
    <property type="entry name" value="Acyl_CoA_acyltransferase"/>
</dbReference>
<dbReference type="InterPro" id="IPR050832">
    <property type="entry name" value="Bact_Acetyltransf"/>
</dbReference>
<dbReference type="PROSITE" id="PS51186">
    <property type="entry name" value="GNAT"/>
    <property type="match status" value="1"/>
</dbReference>
<evidence type="ECO:0000313" key="4">
    <source>
        <dbReference type="EMBL" id="XCD18647.1"/>
    </source>
</evidence>